<dbReference type="AlphaFoldDB" id="A0A4V6D460"/>
<dbReference type="Gramene" id="TKW05266">
    <property type="protein sequence ID" value="TKW05266"/>
    <property type="gene ID" value="SEVIR_7G164800v2"/>
</dbReference>
<organism evidence="2 3">
    <name type="scientific">Setaria viridis</name>
    <name type="common">Green bristlegrass</name>
    <name type="synonym">Setaria italica subsp. viridis</name>
    <dbReference type="NCBI Taxonomy" id="4556"/>
    <lineage>
        <taxon>Eukaryota</taxon>
        <taxon>Viridiplantae</taxon>
        <taxon>Streptophyta</taxon>
        <taxon>Embryophyta</taxon>
        <taxon>Tracheophyta</taxon>
        <taxon>Spermatophyta</taxon>
        <taxon>Magnoliopsida</taxon>
        <taxon>Liliopsida</taxon>
        <taxon>Poales</taxon>
        <taxon>Poaceae</taxon>
        <taxon>PACMAD clade</taxon>
        <taxon>Panicoideae</taxon>
        <taxon>Panicodae</taxon>
        <taxon>Paniceae</taxon>
        <taxon>Cenchrinae</taxon>
        <taxon>Setaria</taxon>
    </lineage>
</organism>
<evidence type="ECO:0000313" key="2">
    <source>
        <dbReference type="EMBL" id="TKW05266.1"/>
    </source>
</evidence>
<keyword evidence="3" id="KW-1185">Reference proteome</keyword>
<reference evidence="2" key="1">
    <citation type="submission" date="2019-03" db="EMBL/GenBank/DDBJ databases">
        <title>WGS assembly of Setaria viridis.</title>
        <authorList>
            <person name="Huang P."/>
            <person name="Jenkins J."/>
            <person name="Grimwood J."/>
            <person name="Barry K."/>
            <person name="Healey A."/>
            <person name="Mamidi S."/>
            <person name="Sreedasyam A."/>
            <person name="Shu S."/>
            <person name="Feldman M."/>
            <person name="Wu J."/>
            <person name="Yu Y."/>
            <person name="Chen C."/>
            <person name="Johnson J."/>
            <person name="Rokhsar D."/>
            <person name="Baxter I."/>
            <person name="Schmutz J."/>
            <person name="Brutnell T."/>
            <person name="Kellogg E."/>
        </authorList>
    </citation>
    <scope>NUCLEOTIDE SEQUENCE [LARGE SCALE GENOMIC DNA]</scope>
</reference>
<protein>
    <submittedName>
        <fullName evidence="2">Uncharacterized protein</fullName>
    </submittedName>
</protein>
<dbReference type="EMBL" id="CM016558">
    <property type="protein sequence ID" value="TKW05266.1"/>
    <property type="molecule type" value="Genomic_DNA"/>
</dbReference>
<dbReference type="Proteomes" id="UP000298652">
    <property type="component" value="Chromosome 7"/>
</dbReference>
<feature type="region of interest" description="Disordered" evidence="1">
    <location>
        <begin position="286"/>
        <end position="320"/>
    </location>
</feature>
<name>A0A4V6D460_SETVI</name>
<feature type="compositionally biased region" description="Pro residues" evidence="1">
    <location>
        <begin position="162"/>
        <end position="176"/>
    </location>
</feature>
<feature type="region of interest" description="Disordered" evidence="1">
    <location>
        <begin position="145"/>
        <end position="184"/>
    </location>
</feature>
<gene>
    <name evidence="2" type="ORF">SEVIR_7G164800v2</name>
</gene>
<proteinExistence type="predicted"/>
<feature type="compositionally biased region" description="Low complexity" evidence="1">
    <location>
        <begin position="54"/>
        <end position="65"/>
    </location>
</feature>
<evidence type="ECO:0000313" key="3">
    <source>
        <dbReference type="Proteomes" id="UP000298652"/>
    </source>
</evidence>
<sequence length="320" mass="34397">MGPGADRCKVFASVDQLSAKAGRQANRMGATAPGRPPPGLGLGGSGRGGRARARTAPQRTRPPAARAGVGLARSYCAVVAWWSRGPIYNLTIFLSLHLLIPPLAYFSRRHSPRARRPPLAPRRVAPLLFSLAPCSTHPAAFSSLPASFRRRSTRARPVAAPRAPPPPSSTPGPRPASPGALPRPGAVRELQGVLAARGPGFSLAQLLVGGVDEVRRLHESDDGGFRFVPYYASDGSRKAGGAHKGLGWFSGCESRTGTARAWGRWNRAWGFLNRARGGFPWRQWWPEARRTPATQGRRGQKRHGKLRPGAVGLPAREERI</sequence>
<accession>A0A4V6D460</accession>
<feature type="region of interest" description="Disordered" evidence="1">
    <location>
        <begin position="22"/>
        <end position="65"/>
    </location>
</feature>
<evidence type="ECO:0000256" key="1">
    <source>
        <dbReference type="SAM" id="MobiDB-lite"/>
    </source>
</evidence>